<keyword evidence="2" id="KW-1185">Reference proteome</keyword>
<gene>
    <name evidence="1" type="ORF">U7230_02080</name>
</gene>
<dbReference type="RefSeq" id="WP_324717092.1">
    <property type="nucleotide sequence ID" value="NZ_CP141615.1"/>
</dbReference>
<accession>A0ABZ1BYF5</accession>
<organism evidence="1 2">
    <name type="scientific">Carboxydichorda subterranea</name>
    <dbReference type="NCBI Taxonomy" id="3109565"/>
    <lineage>
        <taxon>Bacteria</taxon>
        <taxon>Bacillati</taxon>
        <taxon>Bacillota</taxon>
        <taxon>Limnochordia</taxon>
        <taxon>Limnochordales</taxon>
        <taxon>Geochordaceae</taxon>
        <taxon>Carboxydichorda</taxon>
    </lineage>
</organism>
<protein>
    <submittedName>
        <fullName evidence="1">Uncharacterized protein</fullName>
    </submittedName>
</protein>
<reference evidence="1 2" key="1">
    <citation type="journal article" date="2024" name="Front. Microbiol.">
        <title>Novel thermophilic genera Geochorda gen. nov. and Carboxydochorda gen. nov. from the deep terrestrial subsurface reveal the ecophysiological diversity in the class Limnochordia.</title>
        <authorList>
            <person name="Karnachuk O.V."/>
            <person name="Lukina A.P."/>
            <person name="Avakyan M.R."/>
            <person name="Kadnikov V.V."/>
            <person name="Begmatov S."/>
            <person name="Beletsky A.V."/>
            <person name="Vlasova K.G."/>
            <person name="Novikov A.A."/>
            <person name="Shcherbakova V.A."/>
            <person name="Mardanov A.V."/>
            <person name="Ravin N.V."/>
        </authorList>
    </citation>
    <scope>NUCLEOTIDE SEQUENCE [LARGE SCALE GENOMIC DNA]</scope>
    <source>
        <strain evidence="1 2">L945</strain>
    </source>
</reference>
<evidence type="ECO:0000313" key="2">
    <source>
        <dbReference type="Proteomes" id="UP001332192"/>
    </source>
</evidence>
<proteinExistence type="predicted"/>
<dbReference type="EMBL" id="CP141615">
    <property type="protein sequence ID" value="WRP17822.1"/>
    <property type="molecule type" value="Genomic_DNA"/>
</dbReference>
<evidence type="ECO:0000313" key="1">
    <source>
        <dbReference type="EMBL" id="WRP17822.1"/>
    </source>
</evidence>
<name>A0ABZ1BYF5_9FIRM</name>
<dbReference type="Proteomes" id="UP001332192">
    <property type="component" value="Chromosome"/>
</dbReference>
<sequence length="113" mass="12510">MAGRVLQLLVKNSWVADNLRSLGPGKMYHLAYRVADMDPEVAEDIVSGHLTPGTMGEVALAVPDGDPIPVADIELSGVHDFVSYCRFDFRIRRVHPYPPAPARPGFMCRYVET</sequence>